<evidence type="ECO:0000313" key="2">
    <source>
        <dbReference type="EMBL" id="KAK8980914.1"/>
    </source>
</evidence>
<organism evidence="2 3">
    <name type="scientific">Hibiscus sabdariffa</name>
    <name type="common">roselle</name>
    <dbReference type="NCBI Taxonomy" id="183260"/>
    <lineage>
        <taxon>Eukaryota</taxon>
        <taxon>Viridiplantae</taxon>
        <taxon>Streptophyta</taxon>
        <taxon>Embryophyta</taxon>
        <taxon>Tracheophyta</taxon>
        <taxon>Spermatophyta</taxon>
        <taxon>Magnoliopsida</taxon>
        <taxon>eudicotyledons</taxon>
        <taxon>Gunneridae</taxon>
        <taxon>Pentapetalae</taxon>
        <taxon>rosids</taxon>
        <taxon>malvids</taxon>
        <taxon>Malvales</taxon>
        <taxon>Malvaceae</taxon>
        <taxon>Malvoideae</taxon>
        <taxon>Hibiscus</taxon>
    </lineage>
</organism>
<dbReference type="EMBL" id="JBBPBN010000091">
    <property type="protein sequence ID" value="KAK8980914.1"/>
    <property type="molecule type" value="Genomic_DNA"/>
</dbReference>
<dbReference type="InterPro" id="IPR025558">
    <property type="entry name" value="DUF4283"/>
</dbReference>
<gene>
    <name evidence="2" type="ORF">V6N11_048043</name>
</gene>
<feature type="domain" description="DUF4283" evidence="1">
    <location>
        <begin position="117"/>
        <end position="200"/>
    </location>
</feature>
<keyword evidence="3" id="KW-1185">Reference proteome</keyword>
<evidence type="ECO:0000313" key="3">
    <source>
        <dbReference type="Proteomes" id="UP001396334"/>
    </source>
</evidence>
<sequence length="446" mass="49014">MYPQLPLSCPPLPREIPPLSFEFSVAASVHVFQLFSGAAEFMSPLSSRSDPDQASSLVQSQLRITPILLTQKSSTASNESILFDDDDFDLLNADVNCGIKDGVSFIDFSACVQELANKSMEYALVLKLLGRRVGFYTLYNRLLHLWKPGKQIRLTDIENDYYIVKFSSQSDYLAALTDGPWTIFDHYITVEPWSPNFDPLQAYPKRILAWIRLPDNGCRGRFARMAVKINLNQPLVSKIVVNGKTQLVVYESLPMCLRHTQNTNPPATTVSSPAPSPIQLPTESYGPWMLVEKRRNRTTRANNTSRPTDAPLVSHSRFNPLFSGNDHGHTFDIPVTADSVEVPAEHSEPSGGVTAPFIEPAAESVLETLTDTPTSVHDLVFVPSVLNPEKHTALTLDPAAPPISAARNVQQSARLNVEPSSVNVDTVHAGSATANAIHPGRSAMSE</sequence>
<comment type="caution">
    <text evidence="2">The sequence shown here is derived from an EMBL/GenBank/DDBJ whole genome shotgun (WGS) entry which is preliminary data.</text>
</comment>
<reference evidence="2 3" key="1">
    <citation type="journal article" date="2024" name="G3 (Bethesda)">
        <title>Genome assembly of Hibiscus sabdariffa L. provides insights into metabolisms of medicinal natural products.</title>
        <authorList>
            <person name="Kim T."/>
        </authorList>
    </citation>
    <scope>NUCLEOTIDE SEQUENCE [LARGE SCALE GENOMIC DNA]</scope>
    <source>
        <strain evidence="2">TK-2024</strain>
        <tissue evidence="2">Old leaves</tissue>
    </source>
</reference>
<dbReference type="Proteomes" id="UP001396334">
    <property type="component" value="Unassembled WGS sequence"/>
</dbReference>
<dbReference type="InterPro" id="IPR040256">
    <property type="entry name" value="At4g02000-like"/>
</dbReference>
<proteinExistence type="predicted"/>
<dbReference type="PANTHER" id="PTHR31286:SF99">
    <property type="entry name" value="DUF4283 DOMAIN-CONTAINING PROTEIN"/>
    <property type="match status" value="1"/>
</dbReference>
<dbReference type="Pfam" id="PF14111">
    <property type="entry name" value="DUF4283"/>
    <property type="match status" value="1"/>
</dbReference>
<protein>
    <recommendedName>
        <fullName evidence="1">DUF4283 domain-containing protein</fullName>
    </recommendedName>
</protein>
<accession>A0ABR2NXT3</accession>
<dbReference type="PANTHER" id="PTHR31286">
    <property type="entry name" value="GLYCINE-RICH CELL WALL STRUCTURAL PROTEIN 1.8-LIKE"/>
    <property type="match status" value="1"/>
</dbReference>
<name>A0ABR2NXT3_9ROSI</name>
<evidence type="ECO:0000259" key="1">
    <source>
        <dbReference type="Pfam" id="PF14111"/>
    </source>
</evidence>